<accession>I0HGZ0</accession>
<protein>
    <submittedName>
        <fullName evidence="2">Uncharacterized protein</fullName>
    </submittedName>
</protein>
<dbReference type="KEGG" id="ams:AMIS_70570"/>
<dbReference type="STRING" id="512565.AMIS_70570"/>
<evidence type="ECO:0000256" key="1">
    <source>
        <dbReference type="SAM" id="MobiDB-lite"/>
    </source>
</evidence>
<evidence type="ECO:0000313" key="3">
    <source>
        <dbReference type="Proteomes" id="UP000007882"/>
    </source>
</evidence>
<dbReference type="AlphaFoldDB" id="I0HGZ0"/>
<feature type="region of interest" description="Disordered" evidence="1">
    <location>
        <begin position="50"/>
        <end position="71"/>
    </location>
</feature>
<reference evidence="2 3" key="1">
    <citation type="submission" date="2012-02" db="EMBL/GenBank/DDBJ databases">
        <title>Complete genome sequence of Actinoplanes missouriensis 431 (= NBRC 102363).</title>
        <authorList>
            <person name="Ohnishi Y."/>
            <person name="Ishikawa J."/>
            <person name="Sekine M."/>
            <person name="Hosoyama A."/>
            <person name="Harada T."/>
            <person name="Narita H."/>
            <person name="Hata T."/>
            <person name="Konno Y."/>
            <person name="Tutikane K."/>
            <person name="Fujita N."/>
            <person name="Horinouchi S."/>
            <person name="Hayakawa M."/>
        </authorList>
    </citation>
    <scope>NUCLEOTIDE SEQUENCE [LARGE SCALE GENOMIC DNA]</scope>
    <source>
        <strain evidence="3">ATCC 14538 / DSM 43046 / CBS 188.64 / JCM 3121 / NBRC 102363 / NCIMB 12654 / NRRL B-3342 / UNCC 431</strain>
    </source>
</reference>
<keyword evidence="3" id="KW-1185">Reference proteome</keyword>
<organism evidence="2 3">
    <name type="scientific">Actinoplanes missouriensis (strain ATCC 14538 / DSM 43046 / CBS 188.64 / JCM 3121 / NBRC 102363 / NCIMB 12654 / NRRL B-3342 / UNCC 431)</name>
    <dbReference type="NCBI Taxonomy" id="512565"/>
    <lineage>
        <taxon>Bacteria</taxon>
        <taxon>Bacillati</taxon>
        <taxon>Actinomycetota</taxon>
        <taxon>Actinomycetes</taxon>
        <taxon>Micromonosporales</taxon>
        <taxon>Micromonosporaceae</taxon>
        <taxon>Actinoplanes</taxon>
    </lineage>
</organism>
<dbReference type="Proteomes" id="UP000007882">
    <property type="component" value="Chromosome"/>
</dbReference>
<evidence type="ECO:0000313" key="2">
    <source>
        <dbReference type="EMBL" id="BAL92277.1"/>
    </source>
</evidence>
<sequence>MCPGSRCPGLLVLPGFHSRDRGSGKRGRRAGVRVAVGSGRDVNCGHGDSSCHHGDSLRHEDSDHGPCWRAG</sequence>
<dbReference type="HOGENOM" id="CLU_2730903_0_0_11"/>
<proteinExistence type="predicted"/>
<gene>
    <name evidence="2" type="ordered locus">AMIS_70570</name>
</gene>
<name>I0HGZ0_ACTM4</name>
<dbReference type="EMBL" id="AP012319">
    <property type="protein sequence ID" value="BAL92277.1"/>
    <property type="molecule type" value="Genomic_DNA"/>
</dbReference>